<dbReference type="EMBL" id="BARU01036709">
    <property type="protein sequence ID" value="GAH80068.1"/>
    <property type="molecule type" value="Genomic_DNA"/>
</dbReference>
<protein>
    <recommendedName>
        <fullName evidence="3">FAD:protein FMN transferase</fullName>
        <ecNumber evidence="2">2.7.1.180</ecNumber>
    </recommendedName>
    <alternativeName>
        <fullName evidence="9">Flavin transferase</fullName>
    </alternativeName>
</protein>
<sequence>MRVTAVLFAAVVLICGCGREGVMLSASRTQMGTLVAITAVAPTEEVARRALEAGFAEVARVEAVMSLHDPDSDLSRMNAEASGGTATVSDEMMALLEEALGYCEATGGAFDITIGPVVRAWGFHRLDGRMMGAEDVAALMPTVGWDKLRLDPAAGTVSFDVPGMEVDLGAIAKGYAADRAAEAMVA</sequence>
<gene>
    <name evidence="11" type="ORF">S03H2_57275</name>
</gene>
<comment type="catalytic activity">
    <reaction evidence="10">
        <text>L-threonyl-[protein] + FAD = FMN-L-threonyl-[protein] + AMP + H(+)</text>
        <dbReference type="Rhea" id="RHEA:36847"/>
        <dbReference type="Rhea" id="RHEA-COMP:11060"/>
        <dbReference type="Rhea" id="RHEA-COMP:11061"/>
        <dbReference type="ChEBI" id="CHEBI:15378"/>
        <dbReference type="ChEBI" id="CHEBI:30013"/>
        <dbReference type="ChEBI" id="CHEBI:57692"/>
        <dbReference type="ChEBI" id="CHEBI:74257"/>
        <dbReference type="ChEBI" id="CHEBI:456215"/>
        <dbReference type="EC" id="2.7.1.180"/>
    </reaction>
</comment>
<dbReference type="SUPFAM" id="SSF143631">
    <property type="entry name" value="ApbE-like"/>
    <property type="match status" value="1"/>
</dbReference>
<proteinExistence type="predicted"/>
<keyword evidence="5" id="KW-0808">Transferase</keyword>
<keyword evidence="7" id="KW-0274">FAD</keyword>
<dbReference type="InterPro" id="IPR003374">
    <property type="entry name" value="ApbE-like_sf"/>
</dbReference>
<name>X1KDD5_9ZZZZ</name>
<comment type="cofactor">
    <cofactor evidence="1">
        <name>Mg(2+)</name>
        <dbReference type="ChEBI" id="CHEBI:18420"/>
    </cofactor>
</comment>
<reference evidence="11" key="1">
    <citation type="journal article" date="2014" name="Front. Microbiol.">
        <title>High frequency of phylogenetically diverse reductive dehalogenase-homologous genes in deep subseafloor sedimentary metagenomes.</title>
        <authorList>
            <person name="Kawai M."/>
            <person name="Futagami T."/>
            <person name="Toyoda A."/>
            <person name="Takaki Y."/>
            <person name="Nishi S."/>
            <person name="Hori S."/>
            <person name="Arai W."/>
            <person name="Tsubouchi T."/>
            <person name="Morono Y."/>
            <person name="Uchiyama I."/>
            <person name="Ito T."/>
            <person name="Fujiyama A."/>
            <person name="Inagaki F."/>
            <person name="Takami H."/>
        </authorList>
    </citation>
    <scope>NUCLEOTIDE SEQUENCE</scope>
    <source>
        <strain evidence="11">Expedition CK06-06</strain>
    </source>
</reference>
<dbReference type="GO" id="GO:0046872">
    <property type="term" value="F:metal ion binding"/>
    <property type="evidence" value="ECO:0007669"/>
    <property type="project" value="UniProtKB-KW"/>
</dbReference>
<keyword evidence="8" id="KW-0460">Magnesium</keyword>
<feature type="non-terminal residue" evidence="11">
    <location>
        <position position="186"/>
    </location>
</feature>
<dbReference type="Gene3D" id="3.10.520.10">
    <property type="entry name" value="ApbE-like domains"/>
    <property type="match status" value="1"/>
</dbReference>
<dbReference type="Pfam" id="PF02424">
    <property type="entry name" value="ApbE"/>
    <property type="match status" value="1"/>
</dbReference>
<dbReference type="PANTHER" id="PTHR30040">
    <property type="entry name" value="THIAMINE BIOSYNTHESIS LIPOPROTEIN APBE"/>
    <property type="match status" value="1"/>
</dbReference>
<evidence type="ECO:0000313" key="11">
    <source>
        <dbReference type="EMBL" id="GAH80068.1"/>
    </source>
</evidence>
<evidence type="ECO:0000256" key="2">
    <source>
        <dbReference type="ARBA" id="ARBA00011955"/>
    </source>
</evidence>
<evidence type="ECO:0000256" key="5">
    <source>
        <dbReference type="ARBA" id="ARBA00022679"/>
    </source>
</evidence>
<dbReference type="PANTHER" id="PTHR30040:SF2">
    <property type="entry name" value="FAD:PROTEIN FMN TRANSFERASE"/>
    <property type="match status" value="1"/>
</dbReference>
<evidence type="ECO:0000256" key="6">
    <source>
        <dbReference type="ARBA" id="ARBA00022723"/>
    </source>
</evidence>
<keyword evidence="4" id="KW-0285">Flavoprotein</keyword>
<dbReference type="GO" id="GO:0016740">
    <property type="term" value="F:transferase activity"/>
    <property type="evidence" value="ECO:0007669"/>
    <property type="project" value="UniProtKB-KW"/>
</dbReference>
<keyword evidence="6" id="KW-0479">Metal-binding</keyword>
<dbReference type="InterPro" id="IPR024932">
    <property type="entry name" value="ApbE"/>
</dbReference>
<evidence type="ECO:0000256" key="7">
    <source>
        <dbReference type="ARBA" id="ARBA00022827"/>
    </source>
</evidence>
<evidence type="ECO:0000256" key="4">
    <source>
        <dbReference type="ARBA" id="ARBA00022630"/>
    </source>
</evidence>
<evidence type="ECO:0000256" key="3">
    <source>
        <dbReference type="ARBA" id="ARBA00016337"/>
    </source>
</evidence>
<evidence type="ECO:0000256" key="9">
    <source>
        <dbReference type="ARBA" id="ARBA00031306"/>
    </source>
</evidence>
<evidence type="ECO:0000256" key="10">
    <source>
        <dbReference type="ARBA" id="ARBA00048540"/>
    </source>
</evidence>
<comment type="caution">
    <text evidence="11">The sequence shown here is derived from an EMBL/GenBank/DDBJ whole genome shotgun (WGS) entry which is preliminary data.</text>
</comment>
<dbReference type="AlphaFoldDB" id="X1KDD5"/>
<dbReference type="PROSITE" id="PS51257">
    <property type="entry name" value="PROKAR_LIPOPROTEIN"/>
    <property type="match status" value="1"/>
</dbReference>
<organism evidence="11">
    <name type="scientific">marine sediment metagenome</name>
    <dbReference type="NCBI Taxonomy" id="412755"/>
    <lineage>
        <taxon>unclassified sequences</taxon>
        <taxon>metagenomes</taxon>
        <taxon>ecological metagenomes</taxon>
    </lineage>
</organism>
<evidence type="ECO:0000256" key="8">
    <source>
        <dbReference type="ARBA" id="ARBA00022842"/>
    </source>
</evidence>
<accession>X1KDD5</accession>
<evidence type="ECO:0000256" key="1">
    <source>
        <dbReference type="ARBA" id="ARBA00001946"/>
    </source>
</evidence>
<dbReference type="EC" id="2.7.1.180" evidence="2"/>